<sequence>MADLGLSHNLATILNALASIDRRLGRIETTLNLPTFSNGGAGSVSGPSPSPNPATGASAVQGQGAPLQAGQI</sequence>
<reference evidence="2" key="1">
    <citation type="journal article" date="2023" name="Mol. Phylogenet. Evol.">
        <title>Genome-scale phylogeny and comparative genomics of the fungal order Sordariales.</title>
        <authorList>
            <person name="Hensen N."/>
            <person name="Bonometti L."/>
            <person name="Westerberg I."/>
            <person name="Brannstrom I.O."/>
            <person name="Guillou S."/>
            <person name="Cros-Aarteil S."/>
            <person name="Calhoun S."/>
            <person name="Haridas S."/>
            <person name="Kuo A."/>
            <person name="Mondo S."/>
            <person name="Pangilinan J."/>
            <person name="Riley R."/>
            <person name="LaButti K."/>
            <person name="Andreopoulos B."/>
            <person name="Lipzen A."/>
            <person name="Chen C."/>
            <person name="Yan M."/>
            <person name="Daum C."/>
            <person name="Ng V."/>
            <person name="Clum A."/>
            <person name="Steindorff A."/>
            <person name="Ohm R.A."/>
            <person name="Martin F."/>
            <person name="Silar P."/>
            <person name="Natvig D.O."/>
            <person name="Lalanne C."/>
            <person name="Gautier V."/>
            <person name="Ament-Velasquez S.L."/>
            <person name="Kruys A."/>
            <person name="Hutchinson M.I."/>
            <person name="Powell A.J."/>
            <person name="Barry K."/>
            <person name="Miller A.N."/>
            <person name="Grigoriev I.V."/>
            <person name="Debuchy R."/>
            <person name="Gladieux P."/>
            <person name="Hiltunen Thoren M."/>
            <person name="Johannesson H."/>
        </authorList>
    </citation>
    <scope>NUCLEOTIDE SEQUENCE</scope>
    <source>
        <strain evidence="2">CBS 103.79</strain>
    </source>
</reference>
<evidence type="ECO:0000313" key="2">
    <source>
        <dbReference type="EMBL" id="KAK3898363.1"/>
    </source>
</evidence>
<feature type="region of interest" description="Disordered" evidence="1">
    <location>
        <begin position="32"/>
        <end position="72"/>
    </location>
</feature>
<proteinExistence type="predicted"/>
<protein>
    <submittedName>
        <fullName evidence="2">Uncharacterized protein</fullName>
    </submittedName>
</protein>
<dbReference type="AlphaFoldDB" id="A0AAN6ME36"/>
<name>A0AAN6ME36_9PEZI</name>
<comment type="caution">
    <text evidence="2">The sequence shown here is derived from an EMBL/GenBank/DDBJ whole genome shotgun (WGS) entry which is preliminary data.</text>
</comment>
<keyword evidence="3" id="KW-1185">Reference proteome</keyword>
<dbReference type="Proteomes" id="UP001303889">
    <property type="component" value="Unassembled WGS sequence"/>
</dbReference>
<reference evidence="2" key="2">
    <citation type="submission" date="2023-05" db="EMBL/GenBank/DDBJ databases">
        <authorList>
            <consortium name="Lawrence Berkeley National Laboratory"/>
            <person name="Steindorff A."/>
            <person name="Hensen N."/>
            <person name="Bonometti L."/>
            <person name="Westerberg I."/>
            <person name="Brannstrom I.O."/>
            <person name="Guillou S."/>
            <person name="Cros-Aarteil S."/>
            <person name="Calhoun S."/>
            <person name="Haridas S."/>
            <person name="Kuo A."/>
            <person name="Mondo S."/>
            <person name="Pangilinan J."/>
            <person name="Riley R."/>
            <person name="Labutti K."/>
            <person name="Andreopoulos B."/>
            <person name="Lipzen A."/>
            <person name="Chen C."/>
            <person name="Yanf M."/>
            <person name="Daum C."/>
            <person name="Ng V."/>
            <person name="Clum A."/>
            <person name="Ohm R."/>
            <person name="Martin F."/>
            <person name="Silar P."/>
            <person name="Natvig D."/>
            <person name="Lalanne C."/>
            <person name="Gautier V."/>
            <person name="Ament-Velasquez S.L."/>
            <person name="Kruys A."/>
            <person name="Hutchinson M.I."/>
            <person name="Powell A.J."/>
            <person name="Barry K."/>
            <person name="Miller A.N."/>
            <person name="Grigoriev I.V."/>
            <person name="Debuchy R."/>
            <person name="Gladieux P."/>
            <person name="Thoren M.H."/>
            <person name="Johannesson H."/>
        </authorList>
    </citation>
    <scope>NUCLEOTIDE SEQUENCE</scope>
    <source>
        <strain evidence="2">CBS 103.79</strain>
    </source>
</reference>
<accession>A0AAN6ME36</accession>
<feature type="non-terminal residue" evidence="2">
    <location>
        <position position="72"/>
    </location>
</feature>
<dbReference type="EMBL" id="MU855949">
    <property type="protein sequence ID" value="KAK3898363.1"/>
    <property type="molecule type" value="Genomic_DNA"/>
</dbReference>
<gene>
    <name evidence="2" type="ORF">C8A05DRAFT_38043</name>
</gene>
<organism evidence="2 3">
    <name type="scientific">Staphylotrichum tortipilum</name>
    <dbReference type="NCBI Taxonomy" id="2831512"/>
    <lineage>
        <taxon>Eukaryota</taxon>
        <taxon>Fungi</taxon>
        <taxon>Dikarya</taxon>
        <taxon>Ascomycota</taxon>
        <taxon>Pezizomycotina</taxon>
        <taxon>Sordariomycetes</taxon>
        <taxon>Sordariomycetidae</taxon>
        <taxon>Sordariales</taxon>
        <taxon>Chaetomiaceae</taxon>
        <taxon>Staphylotrichum</taxon>
    </lineage>
</organism>
<evidence type="ECO:0000256" key="1">
    <source>
        <dbReference type="SAM" id="MobiDB-lite"/>
    </source>
</evidence>
<evidence type="ECO:0000313" key="3">
    <source>
        <dbReference type="Proteomes" id="UP001303889"/>
    </source>
</evidence>